<accession>A0A0C3DAF1</accession>
<feature type="compositionally biased region" description="Polar residues" evidence="1">
    <location>
        <begin position="454"/>
        <end position="469"/>
    </location>
</feature>
<feature type="compositionally biased region" description="Polar residues" evidence="1">
    <location>
        <begin position="118"/>
        <end position="128"/>
    </location>
</feature>
<feature type="region of interest" description="Disordered" evidence="1">
    <location>
        <begin position="421"/>
        <end position="526"/>
    </location>
</feature>
<feature type="compositionally biased region" description="Low complexity" evidence="1">
    <location>
        <begin position="185"/>
        <end position="206"/>
    </location>
</feature>
<dbReference type="InParanoid" id="A0A0C3DAF1"/>
<dbReference type="EMBL" id="KN822097">
    <property type="protein sequence ID" value="KIM57700.1"/>
    <property type="molecule type" value="Genomic_DNA"/>
</dbReference>
<proteinExistence type="predicted"/>
<evidence type="ECO:0000313" key="2">
    <source>
        <dbReference type="EMBL" id="KIM57700.1"/>
    </source>
</evidence>
<dbReference type="GO" id="GO:0005778">
    <property type="term" value="C:peroxisomal membrane"/>
    <property type="evidence" value="ECO:0007669"/>
    <property type="project" value="InterPro"/>
</dbReference>
<feature type="region of interest" description="Disordered" evidence="1">
    <location>
        <begin position="93"/>
        <end position="151"/>
    </location>
</feature>
<gene>
    <name evidence="2" type="ORF">SCLCIDRAFT_1219202</name>
</gene>
<feature type="compositionally biased region" description="Polar residues" evidence="1">
    <location>
        <begin position="514"/>
        <end position="526"/>
    </location>
</feature>
<dbReference type="PANTHER" id="PTHR28080:SF1">
    <property type="entry name" value="PEROXISOMAL BIOGENESIS FACTOR 3"/>
    <property type="match status" value="1"/>
</dbReference>
<dbReference type="Pfam" id="PF04882">
    <property type="entry name" value="Peroxin-3"/>
    <property type="match status" value="1"/>
</dbReference>
<reference evidence="2 3" key="1">
    <citation type="submission" date="2014-04" db="EMBL/GenBank/DDBJ databases">
        <authorList>
            <consortium name="DOE Joint Genome Institute"/>
            <person name="Kuo A."/>
            <person name="Kohler A."/>
            <person name="Nagy L.G."/>
            <person name="Floudas D."/>
            <person name="Copeland A."/>
            <person name="Barry K.W."/>
            <person name="Cichocki N."/>
            <person name="Veneault-Fourrey C."/>
            <person name="LaButti K."/>
            <person name="Lindquist E.A."/>
            <person name="Lipzen A."/>
            <person name="Lundell T."/>
            <person name="Morin E."/>
            <person name="Murat C."/>
            <person name="Sun H."/>
            <person name="Tunlid A."/>
            <person name="Henrissat B."/>
            <person name="Grigoriev I.V."/>
            <person name="Hibbett D.S."/>
            <person name="Martin F."/>
            <person name="Nordberg H.P."/>
            <person name="Cantor M.N."/>
            <person name="Hua S.X."/>
        </authorList>
    </citation>
    <scope>NUCLEOTIDE SEQUENCE [LARGE SCALE GENOMIC DNA]</scope>
    <source>
        <strain evidence="2 3">Foug A</strain>
    </source>
</reference>
<dbReference type="GO" id="GO:0030674">
    <property type="term" value="F:protein-macromolecule adaptor activity"/>
    <property type="evidence" value="ECO:0007669"/>
    <property type="project" value="TreeGrafter"/>
</dbReference>
<dbReference type="InterPro" id="IPR006966">
    <property type="entry name" value="Peroxin-3"/>
</dbReference>
<sequence>MFDPLKRYVYDRRLGLLDATLTMGTTYAATAYVRARLEDMKENVVTQKMAKESLRRRFQATHDDACYTTMALIPTLANQILEEMDVEALTKELQSLSGTSSARSPPRPSPPVQSLQSASDTSSVSDAQSEAGSVSLSSYSGSGNEGDRASAFSSGSWVEHMSSSESSHAPRNLFASSGSQLSDSTISTSSSFSQNNHSDAGSASSSSKKKKAELWKEVKNLTLTRALTTLYTTTLLSLLTTVQVTLLARCRYIASVHASERAERAHDQMLRLSLTSILAREAIAKVVDVEALCPKWMTEEEDMSDEDVKEDVSEVTQMRYLTLSWWILHVGWKDVAARVRGAVESVFDSVSLRAKLSCSELHELILDVRRHVELVGTRERSHSRYGICRIAIGICSAHYGIPFVMHRLRFMSSLLPPTPETTAHVLTQGGALPTPAFEPRRDRATINGKKPAQADTSDSIDVQSGTSPATAIDITSPRPRVIDISSPTYDQGLSSHKSPTPSSPLPSHARVRHSSTSDSHQGSALLSSLESDPRFTSLLAETQAYLSGPNFTYALTCALDRATGVLIDGLRARVFVDAGNTVNAAEGDASEHRDRDRQEASEVANADAEVPKEELKIRLVGLLPGLARWSQLALNSTPNELVDNIMAVREVSALEAILISDYQDRYPPIA</sequence>
<keyword evidence="3" id="KW-1185">Reference proteome</keyword>
<evidence type="ECO:0000256" key="1">
    <source>
        <dbReference type="SAM" id="MobiDB-lite"/>
    </source>
</evidence>
<feature type="compositionally biased region" description="Polar residues" evidence="1">
    <location>
        <begin position="485"/>
        <end position="500"/>
    </location>
</feature>
<name>A0A0C3DAF1_9AGAM</name>
<reference evidence="3" key="2">
    <citation type="submission" date="2015-01" db="EMBL/GenBank/DDBJ databases">
        <title>Evolutionary Origins and Diversification of the Mycorrhizal Mutualists.</title>
        <authorList>
            <consortium name="DOE Joint Genome Institute"/>
            <consortium name="Mycorrhizal Genomics Consortium"/>
            <person name="Kohler A."/>
            <person name="Kuo A."/>
            <person name="Nagy L.G."/>
            <person name="Floudas D."/>
            <person name="Copeland A."/>
            <person name="Barry K.W."/>
            <person name="Cichocki N."/>
            <person name="Veneault-Fourrey C."/>
            <person name="LaButti K."/>
            <person name="Lindquist E.A."/>
            <person name="Lipzen A."/>
            <person name="Lundell T."/>
            <person name="Morin E."/>
            <person name="Murat C."/>
            <person name="Riley R."/>
            <person name="Ohm R."/>
            <person name="Sun H."/>
            <person name="Tunlid A."/>
            <person name="Henrissat B."/>
            <person name="Grigoriev I.V."/>
            <person name="Hibbett D.S."/>
            <person name="Martin F."/>
        </authorList>
    </citation>
    <scope>NUCLEOTIDE SEQUENCE [LARGE SCALE GENOMIC DNA]</scope>
    <source>
        <strain evidence="3">Foug A</strain>
    </source>
</reference>
<feature type="region of interest" description="Disordered" evidence="1">
    <location>
        <begin position="185"/>
        <end position="209"/>
    </location>
</feature>
<feature type="compositionally biased region" description="Low complexity" evidence="1">
    <location>
        <begin position="129"/>
        <end position="142"/>
    </location>
</feature>
<evidence type="ECO:0000313" key="3">
    <source>
        <dbReference type="Proteomes" id="UP000053989"/>
    </source>
</evidence>
<protein>
    <submittedName>
        <fullName evidence="2">Uncharacterized protein</fullName>
    </submittedName>
</protein>
<dbReference type="AlphaFoldDB" id="A0A0C3DAF1"/>
<dbReference type="GO" id="GO:0045046">
    <property type="term" value="P:protein import into peroxisome membrane"/>
    <property type="evidence" value="ECO:0007669"/>
    <property type="project" value="TreeGrafter"/>
</dbReference>
<dbReference type="STRING" id="1036808.A0A0C3DAF1"/>
<feature type="compositionally biased region" description="Basic and acidic residues" evidence="1">
    <location>
        <begin position="589"/>
        <end position="600"/>
    </location>
</feature>
<dbReference type="HOGENOM" id="CLU_017002_2_0_1"/>
<dbReference type="OrthoDB" id="45930at2759"/>
<organism evidence="2 3">
    <name type="scientific">Scleroderma citrinum Foug A</name>
    <dbReference type="NCBI Taxonomy" id="1036808"/>
    <lineage>
        <taxon>Eukaryota</taxon>
        <taxon>Fungi</taxon>
        <taxon>Dikarya</taxon>
        <taxon>Basidiomycota</taxon>
        <taxon>Agaricomycotina</taxon>
        <taxon>Agaricomycetes</taxon>
        <taxon>Agaricomycetidae</taxon>
        <taxon>Boletales</taxon>
        <taxon>Sclerodermatineae</taxon>
        <taxon>Sclerodermataceae</taxon>
        <taxon>Scleroderma</taxon>
    </lineage>
</organism>
<dbReference type="PANTHER" id="PTHR28080">
    <property type="entry name" value="PEROXISOMAL BIOGENESIS FACTOR 3"/>
    <property type="match status" value="1"/>
</dbReference>
<dbReference type="Proteomes" id="UP000053989">
    <property type="component" value="Unassembled WGS sequence"/>
</dbReference>
<feature type="region of interest" description="Disordered" evidence="1">
    <location>
        <begin position="586"/>
        <end position="607"/>
    </location>
</feature>